<dbReference type="RefSeq" id="XP_060421632.1">
    <property type="nucleotide sequence ID" value="XM_060576590.1"/>
</dbReference>
<sequence length="55" mass="6414">MRFPKSTSKLAVIGNDIVSQLRFRYLSVSPRFQEHLRSLSEPRVLACDNFPPPRR</sequence>
<keyword evidence="2" id="KW-1185">Reference proteome</keyword>
<dbReference type="EMBL" id="JAHMHR010000115">
    <property type="protein sequence ID" value="KAK1656868.1"/>
    <property type="molecule type" value="Genomic_DNA"/>
</dbReference>
<protein>
    <submittedName>
        <fullName evidence="1">Uncharacterized protein</fullName>
    </submittedName>
</protein>
<dbReference type="Proteomes" id="UP001224890">
    <property type="component" value="Unassembled WGS sequence"/>
</dbReference>
<reference evidence="1" key="1">
    <citation type="submission" date="2021-06" db="EMBL/GenBank/DDBJ databases">
        <title>Comparative genomics, transcriptomics and evolutionary studies reveal genomic signatures of adaptation to plant cell wall in hemibiotrophic fungi.</title>
        <authorList>
            <consortium name="DOE Joint Genome Institute"/>
            <person name="Baroncelli R."/>
            <person name="Diaz J.F."/>
            <person name="Benocci T."/>
            <person name="Peng M."/>
            <person name="Battaglia E."/>
            <person name="Haridas S."/>
            <person name="Andreopoulos W."/>
            <person name="Labutti K."/>
            <person name="Pangilinan J."/>
            <person name="Floch G.L."/>
            <person name="Makela M.R."/>
            <person name="Henrissat B."/>
            <person name="Grigoriev I.V."/>
            <person name="Crouch J.A."/>
            <person name="De Vries R.P."/>
            <person name="Sukno S.A."/>
            <person name="Thon M.R."/>
        </authorList>
    </citation>
    <scope>NUCLEOTIDE SEQUENCE</scope>
    <source>
        <strain evidence="1">CBS 193.32</strain>
    </source>
</reference>
<accession>A0AAJ0EPV8</accession>
<evidence type="ECO:0000313" key="1">
    <source>
        <dbReference type="EMBL" id="KAK1656868.1"/>
    </source>
</evidence>
<gene>
    <name evidence="1" type="ORF">BDP55DRAFT_687693</name>
</gene>
<name>A0AAJ0EPV8_9PEZI</name>
<organism evidence="1 2">
    <name type="scientific">Colletotrichum godetiae</name>
    <dbReference type="NCBI Taxonomy" id="1209918"/>
    <lineage>
        <taxon>Eukaryota</taxon>
        <taxon>Fungi</taxon>
        <taxon>Dikarya</taxon>
        <taxon>Ascomycota</taxon>
        <taxon>Pezizomycotina</taxon>
        <taxon>Sordariomycetes</taxon>
        <taxon>Hypocreomycetidae</taxon>
        <taxon>Glomerellales</taxon>
        <taxon>Glomerellaceae</taxon>
        <taxon>Colletotrichum</taxon>
        <taxon>Colletotrichum acutatum species complex</taxon>
    </lineage>
</organism>
<dbReference type="AlphaFoldDB" id="A0AAJ0EPV8"/>
<proteinExistence type="predicted"/>
<comment type="caution">
    <text evidence="1">The sequence shown here is derived from an EMBL/GenBank/DDBJ whole genome shotgun (WGS) entry which is preliminary data.</text>
</comment>
<dbReference type="GeneID" id="85461116"/>
<evidence type="ECO:0000313" key="2">
    <source>
        <dbReference type="Proteomes" id="UP001224890"/>
    </source>
</evidence>